<dbReference type="EMBL" id="ML977347">
    <property type="protein sequence ID" value="KAF2108568.1"/>
    <property type="molecule type" value="Genomic_DNA"/>
</dbReference>
<evidence type="ECO:0000313" key="2">
    <source>
        <dbReference type="Proteomes" id="UP000799770"/>
    </source>
</evidence>
<dbReference type="OrthoDB" id="3795309at2759"/>
<protein>
    <submittedName>
        <fullName evidence="1">Uncharacterized protein</fullName>
    </submittedName>
</protein>
<dbReference type="AlphaFoldDB" id="A0A6A5YR85"/>
<sequence>MQTQRLSMSEDDTEMALDCLNRLLKERQVLRDKRANLQTGKSLSQRTRAQRNRVSLELIVLEGALSDACTAYAKASCRKLSSQLLRLPRELRDPIYAHLWKKPQGERTELSDLVEILSPRDMQGWKSDCSGPPCSCTDHLPHYADVNFMGRQVVFEVLESCNQYENESRDSCYVRATELEQFMYADAFHVGVTRTDLFRGMGLTIEFGNLVYGDEESYASEKRMVEEKLHAVVNLLMEFQDQYDRNIIFDIEHEHDTPVNLSQMLEIIRPAFLHLRDAGANMWLDYANPSSKIEWDFDESTFGWDVEEWEDERIDLGMRELRLLDHPDDRLDYYGLPEHTTEEEFFAVQGELQTRRELAWTAIMQDLYSVHETDSSDADPST</sequence>
<keyword evidence="2" id="KW-1185">Reference proteome</keyword>
<dbReference type="Proteomes" id="UP000799770">
    <property type="component" value="Unassembled WGS sequence"/>
</dbReference>
<gene>
    <name evidence="1" type="ORF">BDV96DRAFT_587438</name>
</gene>
<accession>A0A6A5YR85</accession>
<organism evidence="1 2">
    <name type="scientific">Lophiotrema nucula</name>
    <dbReference type="NCBI Taxonomy" id="690887"/>
    <lineage>
        <taxon>Eukaryota</taxon>
        <taxon>Fungi</taxon>
        <taxon>Dikarya</taxon>
        <taxon>Ascomycota</taxon>
        <taxon>Pezizomycotina</taxon>
        <taxon>Dothideomycetes</taxon>
        <taxon>Pleosporomycetidae</taxon>
        <taxon>Pleosporales</taxon>
        <taxon>Lophiotremataceae</taxon>
        <taxon>Lophiotrema</taxon>
    </lineage>
</organism>
<proteinExistence type="predicted"/>
<name>A0A6A5YR85_9PLEO</name>
<evidence type="ECO:0000313" key="1">
    <source>
        <dbReference type="EMBL" id="KAF2108568.1"/>
    </source>
</evidence>
<reference evidence="1" key="1">
    <citation type="journal article" date="2020" name="Stud. Mycol.">
        <title>101 Dothideomycetes genomes: a test case for predicting lifestyles and emergence of pathogens.</title>
        <authorList>
            <person name="Haridas S."/>
            <person name="Albert R."/>
            <person name="Binder M."/>
            <person name="Bloem J."/>
            <person name="Labutti K."/>
            <person name="Salamov A."/>
            <person name="Andreopoulos B."/>
            <person name="Baker S."/>
            <person name="Barry K."/>
            <person name="Bills G."/>
            <person name="Bluhm B."/>
            <person name="Cannon C."/>
            <person name="Castanera R."/>
            <person name="Culley D."/>
            <person name="Daum C."/>
            <person name="Ezra D."/>
            <person name="Gonzalez J."/>
            <person name="Henrissat B."/>
            <person name="Kuo A."/>
            <person name="Liang C."/>
            <person name="Lipzen A."/>
            <person name="Lutzoni F."/>
            <person name="Magnuson J."/>
            <person name="Mondo S."/>
            <person name="Nolan M."/>
            <person name="Ohm R."/>
            <person name="Pangilinan J."/>
            <person name="Park H.-J."/>
            <person name="Ramirez L."/>
            <person name="Alfaro M."/>
            <person name="Sun H."/>
            <person name="Tritt A."/>
            <person name="Yoshinaga Y."/>
            <person name="Zwiers L.-H."/>
            <person name="Turgeon B."/>
            <person name="Goodwin S."/>
            <person name="Spatafora J."/>
            <person name="Crous P."/>
            <person name="Grigoriev I."/>
        </authorList>
    </citation>
    <scope>NUCLEOTIDE SEQUENCE</scope>
    <source>
        <strain evidence="1">CBS 627.86</strain>
    </source>
</reference>